<proteinExistence type="predicted"/>
<protein>
    <submittedName>
        <fullName evidence="2">Uncharacterized protein</fullName>
    </submittedName>
</protein>
<organism evidence="2">
    <name type="scientific">marine sediment metagenome</name>
    <dbReference type="NCBI Taxonomy" id="412755"/>
    <lineage>
        <taxon>unclassified sequences</taxon>
        <taxon>metagenomes</taxon>
        <taxon>ecological metagenomes</taxon>
    </lineage>
</organism>
<dbReference type="EMBL" id="BARS01003469">
    <property type="protein sequence ID" value="GAF83248.1"/>
    <property type="molecule type" value="Genomic_DNA"/>
</dbReference>
<comment type="caution">
    <text evidence="2">The sequence shown here is derived from an EMBL/GenBank/DDBJ whole genome shotgun (WGS) entry which is preliminary data.</text>
</comment>
<evidence type="ECO:0000256" key="1">
    <source>
        <dbReference type="SAM" id="MobiDB-lite"/>
    </source>
</evidence>
<dbReference type="AlphaFoldDB" id="X0SQ55"/>
<sequence length="59" mass="6113">ETEEWIGKQIVLWADPTVSFGGKLVGGVRVRPHTQAAPVAAPVDPGVPGVPAGGDEIPW</sequence>
<accession>X0SQ55</accession>
<feature type="region of interest" description="Disordered" evidence="1">
    <location>
        <begin position="39"/>
        <end position="59"/>
    </location>
</feature>
<name>X0SQ55_9ZZZZ</name>
<gene>
    <name evidence="2" type="ORF">S01H1_06730</name>
</gene>
<reference evidence="2" key="1">
    <citation type="journal article" date="2014" name="Front. Microbiol.">
        <title>High frequency of phylogenetically diverse reductive dehalogenase-homologous genes in deep subseafloor sedimentary metagenomes.</title>
        <authorList>
            <person name="Kawai M."/>
            <person name="Futagami T."/>
            <person name="Toyoda A."/>
            <person name="Takaki Y."/>
            <person name="Nishi S."/>
            <person name="Hori S."/>
            <person name="Arai W."/>
            <person name="Tsubouchi T."/>
            <person name="Morono Y."/>
            <person name="Uchiyama I."/>
            <person name="Ito T."/>
            <person name="Fujiyama A."/>
            <person name="Inagaki F."/>
            <person name="Takami H."/>
        </authorList>
    </citation>
    <scope>NUCLEOTIDE SEQUENCE</scope>
    <source>
        <strain evidence="2">Expedition CK06-06</strain>
    </source>
</reference>
<evidence type="ECO:0000313" key="2">
    <source>
        <dbReference type="EMBL" id="GAF83248.1"/>
    </source>
</evidence>
<feature type="non-terminal residue" evidence="2">
    <location>
        <position position="1"/>
    </location>
</feature>